<dbReference type="Proteomes" id="UP000023152">
    <property type="component" value="Unassembled WGS sequence"/>
</dbReference>
<gene>
    <name evidence="1" type="ORF">RFI_01343</name>
</gene>
<accession>X6PCC5</accession>
<organism evidence="1 2">
    <name type="scientific">Reticulomyxa filosa</name>
    <dbReference type="NCBI Taxonomy" id="46433"/>
    <lineage>
        <taxon>Eukaryota</taxon>
        <taxon>Sar</taxon>
        <taxon>Rhizaria</taxon>
        <taxon>Retaria</taxon>
        <taxon>Foraminifera</taxon>
        <taxon>Monothalamids</taxon>
        <taxon>Reticulomyxidae</taxon>
        <taxon>Reticulomyxa</taxon>
    </lineage>
</organism>
<comment type="caution">
    <text evidence="1">The sequence shown here is derived from an EMBL/GenBank/DDBJ whole genome shotgun (WGS) entry which is preliminary data.</text>
</comment>
<protein>
    <submittedName>
        <fullName evidence="1">Uncharacterized protein</fullName>
    </submittedName>
</protein>
<proteinExistence type="predicted"/>
<evidence type="ECO:0000313" key="2">
    <source>
        <dbReference type="Proteomes" id="UP000023152"/>
    </source>
</evidence>
<reference evidence="1 2" key="1">
    <citation type="journal article" date="2013" name="Curr. Biol.">
        <title>The Genome of the Foraminiferan Reticulomyxa filosa.</title>
        <authorList>
            <person name="Glockner G."/>
            <person name="Hulsmann N."/>
            <person name="Schleicher M."/>
            <person name="Noegel A.A."/>
            <person name="Eichinger L."/>
            <person name="Gallinger C."/>
            <person name="Pawlowski J."/>
            <person name="Sierra R."/>
            <person name="Euteneuer U."/>
            <person name="Pillet L."/>
            <person name="Moustafa A."/>
            <person name="Platzer M."/>
            <person name="Groth M."/>
            <person name="Szafranski K."/>
            <person name="Schliwa M."/>
        </authorList>
    </citation>
    <scope>NUCLEOTIDE SEQUENCE [LARGE SCALE GENOMIC DNA]</scope>
</reference>
<dbReference type="EMBL" id="ASPP01001374">
    <property type="protein sequence ID" value="ETO35719.1"/>
    <property type="molecule type" value="Genomic_DNA"/>
</dbReference>
<keyword evidence="2" id="KW-1185">Reference proteome</keyword>
<evidence type="ECO:0000313" key="1">
    <source>
        <dbReference type="EMBL" id="ETO35719.1"/>
    </source>
</evidence>
<name>X6PCC5_RETFI</name>
<dbReference type="AlphaFoldDB" id="X6PCC5"/>
<sequence>MKYVSVWSKISNKLKKLNNYNKWVPFTDNHIIQLSFDLKKWPHTCKQFSKLEWNLIFCFVIFNPKKGMIKSTYNKRQFACIKYYPLIIQNNTDFPNSSNQKLVSYWDRKKWIKVLTFCTFERLDEQWKIIHFIFFYCSNCDKIINTFFLNVFMD</sequence>